<evidence type="ECO:0000313" key="6">
    <source>
        <dbReference type="Proteomes" id="UP000558688"/>
    </source>
</evidence>
<comment type="caution">
    <text evidence="5">The sequence shown here is derived from an EMBL/GenBank/DDBJ whole genome shotgun (WGS) entry which is preliminary data.</text>
</comment>
<gene>
    <name evidence="5" type="ORF">FOXYS1_13894</name>
</gene>
<evidence type="ECO:0000256" key="1">
    <source>
        <dbReference type="ARBA" id="ARBA00001954"/>
    </source>
</evidence>
<dbReference type="InterPro" id="IPR004294">
    <property type="entry name" value="Carotenoid_Oase"/>
</dbReference>
<reference evidence="5" key="1">
    <citation type="submission" date="2020-02" db="EMBL/GenBank/DDBJ databases">
        <title>Identification and distribution of gene clusters putatively required for synthesis of sphingolipid metabolism inhibitors in phylogenetically diverse species of the filamentous fungus Fusarium.</title>
        <authorList>
            <person name="Kim H.-S."/>
            <person name="Busman M."/>
            <person name="Brown D.W."/>
            <person name="Divon H."/>
            <person name="Uhlig S."/>
            <person name="Proctor R.H."/>
        </authorList>
    </citation>
    <scope>NUCLEOTIDE SEQUENCE [LARGE SCALE GENOMIC DNA]</scope>
    <source>
        <strain evidence="5">NRRL 39464</strain>
    </source>
</reference>
<comment type="similarity">
    <text evidence="2">Belongs to the carotenoid oxygenase family.</text>
</comment>
<keyword evidence="4" id="KW-0408">Iron</keyword>
<comment type="cofactor">
    <cofactor evidence="1">
        <name>Fe(2+)</name>
        <dbReference type="ChEBI" id="CHEBI:29033"/>
    </cofactor>
</comment>
<dbReference type="GO" id="GO:0046872">
    <property type="term" value="F:metal ion binding"/>
    <property type="evidence" value="ECO:0007669"/>
    <property type="project" value="UniProtKB-KW"/>
</dbReference>
<name>A0A8H5ECQ2_FUSOX</name>
<evidence type="ECO:0000256" key="3">
    <source>
        <dbReference type="ARBA" id="ARBA00022723"/>
    </source>
</evidence>
<accession>A0A8H5ECQ2</accession>
<dbReference type="EMBL" id="JAAFOW010003042">
    <property type="protein sequence ID" value="KAF5255679.1"/>
    <property type="molecule type" value="Genomic_DNA"/>
</dbReference>
<protein>
    <submittedName>
        <fullName evidence="5">Uncharacterized protein</fullName>
    </submittedName>
</protein>
<dbReference type="GO" id="GO:0016702">
    <property type="term" value="F:oxidoreductase activity, acting on single donors with incorporation of molecular oxygen, incorporation of two atoms of oxygen"/>
    <property type="evidence" value="ECO:0007669"/>
    <property type="project" value="InterPro"/>
</dbReference>
<evidence type="ECO:0000313" key="5">
    <source>
        <dbReference type="EMBL" id="KAF5255679.1"/>
    </source>
</evidence>
<evidence type="ECO:0000256" key="2">
    <source>
        <dbReference type="ARBA" id="ARBA00006787"/>
    </source>
</evidence>
<keyword evidence="3" id="KW-0479">Metal-binding</keyword>
<proteinExistence type="inferred from homology"/>
<sequence>MNDYLVQRSTGIPGLVYGIAITENWILFCQWSNSFNPSPKPGETHAVRDSDHPAVFYVTPRRPEQPLQSSEWKPYWHRLYTHPFNSEVVHTAGAWEERGKIYFEGTWPRTVLFPFSSIFDGQKKPPKEDKETVPLNVKHVFEGPNTTAMLIKSTGKLEVYYPGSQFRYQEPVFIPRSDDSPEGDG</sequence>
<organism evidence="5 6">
    <name type="scientific">Fusarium oxysporum</name>
    <name type="common">Fusarium vascular wilt</name>
    <dbReference type="NCBI Taxonomy" id="5507"/>
    <lineage>
        <taxon>Eukaryota</taxon>
        <taxon>Fungi</taxon>
        <taxon>Dikarya</taxon>
        <taxon>Ascomycota</taxon>
        <taxon>Pezizomycotina</taxon>
        <taxon>Sordariomycetes</taxon>
        <taxon>Hypocreomycetidae</taxon>
        <taxon>Hypocreales</taxon>
        <taxon>Nectriaceae</taxon>
        <taxon>Fusarium</taxon>
        <taxon>Fusarium oxysporum species complex</taxon>
    </lineage>
</organism>
<dbReference type="AlphaFoldDB" id="A0A8H5ECQ2"/>
<dbReference type="Proteomes" id="UP000558688">
    <property type="component" value="Unassembled WGS sequence"/>
</dbReference>
<dbReference type="Pfam" id="PF03055">
    <property type="entry name" value="RPE65"/>
    <property type="match status" value="1"/>
</dbReference>
<evidence type="ECO:0000256" key="4">
    <source>
        <dbReference type="ARBA" id="ARBA00023004"/>
    </source>
</evidence>